<reference evidence="10" key="1">
    <citation type="submission" date="2022-07" db="EMBL/GenBank/DDBJ databases">
        <authorList>
            <person name="Trinca V."/>
            <person name="Uliana J.V.C."/>
            <person name="Torres T.T."/>
            <person name="Ward R.J."/>
            <person name="Monesi N."/>
        </authorList>
    </citation>
    <scope>NUCLEOTIDE SEQUENCE</scope>
    <source>
        <strain evidence="10">HSMRA1968</strain>
        <tissue evidence="10">Whole embryos</tissue>
    </source>
</reference>
<proteinExistence type="inferred from homology"/>
<keyword evidence="3" id="KW-0809">Transit peptide</keyword>
<dbReference type="GO" id="GO:0005763">
    <property type="term" value="C:mitochondrial small ribosomal subunit"/>
    <property type="evidence" value="ECO:0007669"/>
    <property type="project" value="InterPro"/>
</dbReference>
<feature type="region of interest" description="Disordered" evidence="9">
    <location>
        <begin position="20"/>
        <end position="55"/>
    </location>
</feature>
<feature type="compositionally biased region" description="Basic and acidic residues" evidence="9">
    <location>
        <begin position="99"/>
        <end position="108"/>
    </location>
</feature>
<feature type="compositionally biased region" description="Basic and acidic residues" evidence="9">
    <location>
        <begin position="43"/>
        <end position="55"/>
    </location>
</feature>
<evidence type="ECO:0000313" key="11">
    <source>
        <dbReference type="Proteomes" id="UP001151699"/>
    </source>
</evidence>
<dbReference type="Pfam" id="PF15433">
    <property type="entry name" value="MRP-S31"/>
    <property type="match status" value="1"/>
</dbReference>
<evidence type="ECO:0000256" key="6">
    <source>
        <dbReference type="ARBA" id="ARBA00023274"/>
    </source>
</evidence>
<dbReference type="InterPro" id="IPR026299">
    <property type="entry name" value="MRP-S31"/>
</dbReference>
<protein>
    <recommendedName>
        <fullName evidence="7">Small ribosomal subunit protein mS31</fullName>
    </recommendedName>
    <alternativeName>
        <fullName evidence="8">28S ribosomal protein S31, mitochondrial</fullName>
    </alternativeName>
</protein>
<dbReference type="OrthoDB" id="5989925at2759"/>
<dbReference type="PANTHER" id="PTHR13231:SF3">
    <property type="entry name" value="SMALL RIBOSOMAL SUBUNIT PROTEIN MS31"/>
    <property type="match status" value="1"/>
</dbReference>
<keyword evidence="5" id="KW-0496">Mitochondrion</keyword>
<evidence type="ECO:0000256" key="5">
    <source>
        <dbReference type="ARBA" id="ARBA00023128"/>
    </source>
</evidence>
<comment type="similarity">
    <text evidence="2">Belongs to the mitochondrion-specific ribosomal protein mS31 family.</text>
</comment>
<feature type="compositionally biased region" description="Basic and acidic residues" evidence="9">
    <location>
        <begin position="27"/>
        <end position="36"/>
    </location>
</feature>
<feature type="region of interest" description="Disordered" evidence="9">
    <location>
        <begin position="86"/>
        <end position="113"/>
    </location>
</feature>
<accession>A0A9Q0S9M8</accession>
<dbReference type="AlphaFoldDB" id="A0A9Q0S9M8"/>
<evidence type="ECO:0000256" key="9">
    <source>
        <dbReference type="SAM" id="MobiDB-lite"/>
    </source>
</evidence>
<evidence type="ECO:0000256" key="7">
    <source>
        <dbReference type="ARBA" id="ARBA00035133"/>
    </source>
</evidence>
<evidence type="ECO:0000256" key="1">
    <source>
        <dbReference type="ARBA" id="ARBA00004173"/>
    </source>
</evidence>
<name>A0A9Q0S9M8_9DIPT</name>
<dbReference type="Proteomes" id="UP001151699">
    <property type="component" value="Chromosome A"/>
</dbReference>
<comment type="caution">
    <text evidence="10">The sequence shown here is derived from an EMBL/GenBank/DDBJ whole genome shotgun (WGS) entry which is preliminary data.</text>
</comment>
<keyword evidence="6" id="KW-0687">Ribonucleoprotein</keyword>
<evidence type="ECO:0000313" key="10">
    <source>
        <dbReference type="EMBL" id="KAJ6648575.1"/>
    </source>
</evidence>
<dbReference type="PANTHER" id="PTHR13231">
    <property type="entry name" value="MITOCHONDRIAL RIBOSOMAL PROTEIN S31"/>
    <property type="match status" value="1"/>
</dbReference>
<dbReference type="EMBL" id="WJQU01000001">
    <property type="protein sequence ID" value="KAJ6648575.1"/>
    <property type="molecule type" value="Genomic_DNA"/>
</dbReference>
<evidence type="ECO:0000256" key="8">
    <source>
        <dbReference type="ARBA" id="ARBA00035363"/>
    </source>
</evidence>
<evidence type="ECO:0000256" key="2">
    <source>
        <dbReference type="ARBA" id="ARBA00011057"/>
    </source>
</evidence>
<gene>
    <name evidence="10" type="primary">MRPS31</name>
    <name evidence="10" type="ORF">Bhyg_03805</name>
</gene>
<comment type="subcellular location">
    <subcellularLocation>
        <location evidence="1">Mitochondrion</location>
    </subcellularLocation>
</comment>
<evidence type="ECO:0000256" key="4">
    <source>
        <dbReference type="ARBA" id="ARBA00022980"/>
    </source>
</evidence>
<keyword evidence="11" id="KW-1185">Reference proteome</keyword>
<dbReference type="GO" id="GO:0003735">
    <property type="term" value="F:structural constituent of ribosome"/>
    <property type="evidence" value="ECO:0007669"/>
    <property type="project" value="InterPro"/>
</dbReference>
<evidence type="ECO:0000256" key="3">
    <source>
        <dbReference type="ARBA" id="ARBA00022946"/>
    </source>
</evidence>
<keyword evidence="4 10" id="KW-0689">Ribosomal protein</keyword>
<sequence length="366" mass="41947">MSLFRISRLQILRNGRQPAILSNYSDDSSKKDKPSEDTVPVVGKEKKAETVDNKKEVASKRLHELIAMMSNESDLSIVKEVIKPRSAAEKKERRKALSSKKEEEKESKTANIADAAKQVAETLGGDTKKTESELLSILLKTDINKGDHNLNSLLGDMVVDKNEGPHFERRSDIVKNNLGRRPIETNMKMQFKEGTQRPRSDRNEIRSKPSVRMNVDLFGGKPLGIFTNAGDLQDSPDTLSTWNHLQNKELKLAVTHPPRNYFEKMVLWTEQGKLWKFPIDNEQGMDDEAKIYFTEHVFLDKHLESWCPTKGPIRHFMELVCVGLSKNPYYTVAQKKEHIEWFRDYFAAKKELLDSVIIHSDAELQQ</sequence>
<organism evidence="10 11">
    <name type="scientific">Pseudolycoriella hygida</name>
    <dbReference type="NCBI Taxonomy" id="35572"/>
    <lineage>
        <taxon>Eukaryota</taxon>
        <taxon>Metazoa</taxon>
        <taxon>Ecdysozoa</taxon>
        <taxon>Arthropoda</taxon>
        <taxon>Hexapoda</taxon>
        <taxon>Insecta</taxon>
        <taxon>Pterygota</taxon>
        <taxon>Neoptera</taxon>
        <taxon>Endopterygota</taxon>
        <taxon>Diptera</taxon>
        <taxon>Nematocera</taxon>
        <taxon>Sciaroidea</taxon>
        <taxon>Sciaridae</taxon>
        <taxon>Pseudolycoriella</taxon>
    </lineage>
</organism>